<dbReference type="OrthoDB" id="252470at2"/>
<evidence type="ECO:0000313" key="7">
    <source>
        <dbReference type="Proteomes" id="UP000469159"/>
    </source>
</evidence>
<protein>
    <submittedName>
        <fullName evidence="6">Helix-turn-helix domain-containing protein</fullName>
    </submittedName>
</protein>
<dbReference type="EMBL" id="WTYK01000006">
    <property type="protein sequence ID" value="MXP42132.1"/>
    <property type="molecule type" value="Genomic_DNA"/>
</dbReference>
<dbReference type="Pfam" id="PF12833">
    <property type="entry name" value="HTH_18"/>
    <property type="match status" value="1"/>
</dbReference>
<dbReference type="PANTHER" id="PTHR46796:SF6">
    <property type="entry name" value="ARAC SUBFAMILY"/>
    <property type="match status" value="1"/>
</dbReference>
<evidence type="ECO:0000256" key="3">
    <source>
        <dbReference type="ARBA" id="ARBA00023159"/>
    </source>
</evidence>
<keyword evidence="1" id="KW-0805">Transcription regulation</keyword>
<dbReference type="InterPro" id="IPR018060">
    <property type="entry name" value="HTH_AraC"/>
</dbReference>
<dbReference type="PANTHER" id="PTHR46796">
    <property type="entry name" value="HTH-TYPE TRANSCRIPTIONAL ACTIVATOR RHAS-RELATED"/>
    <property type="match status" value="1"/>
</dbReference>
<dbReference type="RefSeq" id="WP_160746997.1">
    <property type="nucleotide sequence ID" value="NZ_WTYK01000006.1"/>
</dbReference>
<proteinExistence type="predicted"/>
<dbReference type="PRINTS" id="PR00032">
    <property type="entry name" value="HTHARAC"/>
</dbReference>
<dbReference type="InterPro" id="IPR037923">
    <property type="entry name" value="HTH-like"/>
</dbReference>
<evidence type="ECO:0000256" key="4">
    <source>
        <dbReference type="ARBA" id="ARBA00023163"/>
    </source>
</evidence>
<evidence type="ECO:0000313" key="6">
    <source>
        <dbReference type="EMBL" id="MXP42132.1"/>
    </source>
</evidence>
<dbReference type="Gene3D" id="1.10.10.60">
    <property type="entry name" value="Homeodomain-like"/>
    <property type="match status" value="1"/>
</dbReference>
<dbReference type="InterPro" id="IPR050204">
    <property type="entry name" value="AraC_XylS_family_regulators"/>
</dbReference>
<dbReference type="AlphaFoldDB" id="A0A6I4UTA4"/>
<keyword evidence="2" id="KW-0238">DNA-binding</keyword>
<name>A0A6I4UTA4_9SPHN</name>
<dbReference type="SMART" id="SM00342">
    <property type="entry name" value="HTH_ARAC"/>
    <property type="match status" value="1"/>
</dbReference>
<gene>
    <name evidence="6" type="ORF">GRI75_10820</name>
</gene>
<evidence type="ECO:0000259" key="5">
    <source>
        <dbReference type="PROSITE" id="PS01124"/>
    </source>
</evidence>
<dbReference type="InterPro" id="IPR035418">
    <property type="entry name" value="AraC-bd_2"/>
</dbReference>
<dbReference type="Pfam" id="PF14525">
    <property type="entry name" value="AraC_binding_2"/>
    <property type="match status" value="1"/>
</dbReference>
<keyword evidence="3" id="KW-0010">Activator</keyword>
<dbReference type="GO" id="GO:0043565">
    <property type="term" value="F:sequence-specific DNA binding"/>
    <property type="evidence" value="ECO:0007669"/>
    <property type="project" value="InterPro"/>
</dbReference>
<dbReference type="InterPro" id="IPR009057">
    <property type="entry name" value="Homeodomain-like_sf"/>
</dbReference>
<keyword evidence="7" id="KW-1185">Reference proteome</keyword>
<dbReference type="GO" id="GO:0003700">
    <property type="term" value="F:DNA-binding transcription factor activity"/>
    <property type="evidence" value="ECO:0007669"/>
    <property type="project" value="InterPro"/>
</dbReference>
<dbReference type="InterPro" id="IPR020449">
    <property type="entry name" value="Tscrpt_reg_AraC-type_HTH"/>
</dbReference>
<evidence type="ECO:0000256" key="1">
    <source>
        <dbReference type="ARBA" id="ARBA00023015"/>
    </source>
</evidence>
<organism evidence="6 7">
    <name type="scientific">Croceibacterium soli</name>
    <dbReference type="NCBI Taxonomy" id="1739690"/>
    <lineage>
        <taxon>Bacteria</taxon>
        <taxon>Pseudomonadati</taxon>
        <taxon>Pseudomonadota</taxon>
        <taxon>Alphaproteobacteria</taxon>
        <taxon>Sphingomonadales</taxon>
        <taxon>Erythrobacteraceae</taxon>
        <taxon>Croceibacterium</taxon>
    </lineage>
</organism>
<feature type="domain" description="HTH araC/xylS-type" evidence="5">
    <location>
        <begin position="208"/>
        <end position="307"/>
    </location>
</feature>
<comment type="caution">
    <text evidence="6">The sequence shown here is derived from an EMBL/GenBank/DDBJ whole genome shotgun (WGS) entry which is preliminary data.</text>
</comment>
<dbReference type="SUPFAM" id="SSF46689">
    <property type="entry name" value="Homeodomain-like"/>
    <property type="match status" value="1"/>
</dbReference>
<dbReference type="Proteomes" id="UP000469159">
    <property type="component" value="Unassembled WGS sequence"/>
</dbReference>
<keyword evidence="4" id="KW-0804">Transcription</keyword>
<dbReference type="InterPro" id="IPR018062">
    <property type="entry name" value="HTH_AraC-typ_CS"/>
</dbReference>
<evidence type="ECO:0000256" key="2">
    <source>
        <dbReference type="ARBA" id="ARBA00023125"/>
    </source>
</evidence>
<reference evidence="6 7" key="1">
    <citation type="submission" date="2019-12" db="EMBL/GenBank/DDBJ databases">
        <title>Genomic-based taxomic classification of the family Erythrobacteraceae.</title>
        <authorList>
            <person name="Xu L."/>
        </authorList>
    </citation>
    <scope>NUCLEOTIDE SEQUENCE [LARGE SCALE GENOMIC DNA]</scope>
    <source>
        <strain evidence="6 7">MCCC 1K02066</strain>
    </source>
</reference>
<accession>A0A6I4UTA4</accession>
<dbReference type="PROSITE" id="PS01124">
    <property type="entry name" value="HTH_ARAC_FAMILY_2"/>
    <property type="match status" value="1"/>
</dbReference>
<sequence length="311" mass="34366">MGALAKFATTGIAPGERLRYWNTVADEVFCGTFVNAETQQFEGEMWSWRVGDLDMIRTRSVSATVGRKPLRSTDEERIIMHMQWRGSGQHSQQGRETRLAPGDFVIGSPHEPYRFDLAPHEMMVVEFPKTALLERVPDLEDALAQRLSGASPAARVFNDFLLSLWRQAEATPENPDWGAGISGVFYDLAALAIRDARQAGGGDDHDARRALAVVDGALSDPELRTASIAREMGTSARTVQNLFARMGTTPSAAILARRLDRAADRLMADPRATITEVAFGLGFNDSAYFTRCFRQKFGVSPRDWRMGGRPG</sequence>
<dbReference type="PROSITE" id="PS00041">
    <property type="entry name" value="HTH_ARAC_FAMILY_1"/>
    <property type="match status" value="1"/>
</dbReference>
<dbReference type="SUPFAM" id="SSF51215">
    <property type="entry name" value="Regulatory protein AraC"/>
    <property type="match status" value="1"/>
</dbReference>